<sequence length="66" mass="7140">MVVKLRAAGWRFGSSSRGIGLFLDEENTPPPLPPLPPPPPPRRDGHMQSIMQKLPRSAGAGVQEGR</sequence>
<keyword evidence="3" id="KW-1185">Reference proteome</keyword>
<reference evidence="2 3" key="1">
    <citation type="journal article" date="2023" name="Mol. Biol. Evol.">
        <title>Genomics of Secondarily Temperate Adaptation in the Only Non-Antarctic Icefish.</title>
        <authorList>
            <person name="Rivera-Colon A.G."/>
            <person name="Rayamajhi N."/>
            <person name="Minhas B.F."/>
            <person name="Madrigal G."/>
            <person name="Bilyk K.T."/>
            <person name="Yoon V."/>
            <person name="Hune M."/>
            <person name="Gregory S."/>
            <person name="Cheng C.H.C."/>
            <person name="Catchen J.M."/>
        </authorList>
    </citation>
    <scope>NUCLEOTIDE SEQUENCE [LARGE SCALE GENOMIC DNA]</scope>
    <source>
        <tissue evidence="2">White muscle</tissue>
    </source>
</reference>
<dbReference type="Proteomes" id="UP001331515">
    <property type="component" value="Unassembled WGS sequence"/>
</dbReference>
<protein>
    <submittedName>
        <fullName evidence="2">Uncharacterized protein</fullName>
    </submittedName>
</protein>
<name>A0AAN8DPY4_CHAGU</name>
<feature type="region of interest" description="Disordered" evidence="1">
    <location>
        <begin position="21"/>
        <end position="66"/>
    </location>
</feature>
<organism evidence="2 3">
    <name type="scientific">Champsocephalus gunnari</name>
    <name type="common">Mackerel icefish</name>
    <dbReference type="NCBI Taxonomy" id="52237"/>
    <lineage>
        <taxon>Eukaryota</taxon>
        <taxon>Metazoa</taxon>
        <taxon>Chordata</taxon>
        <taxon>Craniata</taxon>
        <taxon>Vertebrata</taxon>
        <taxon>Euteleostomi</taxon>
        <taxon>Actinopterygii</taxon>
        <taxon>Neopterygii</taxon>
        <taxon>Teleostei</taxon>
        <taxon>Neoteleostei</taxon>
        <taxon>Acanthomorphata</taxon>
        <taxon>Eupercaria</taxon>
        <taxon>Perciformes</taxon>
        <taxon>Notothenioidei</taxon>
        <taxon>Channichthyidae</taxon>
        <taxon>Champsocephalus</taxon>
    </lineage>
</organism>
<evidence type="ECO:0000256" key="1">
    <source>
        <dbReference type="SAM" id="MobiDB-lite"/>
    </source>
</evidence>
<accession>A0AAN8DPY4</accession>
<comment type="caution">
    <text evidence="2">The sequence shown here is derived from an EMBL/GenBank/DDBJ whole genome shotgun (WGS) entry which is preliminary data.</text>
</comment>
<gene>
    <name evidence="2" type="ORF">CgunFtcFv8_017229</name>
</gene>
<dbReference type="AlphaFoldDB" id="A0AAN8DPY4"/>
<feature type="compositionally biased region" description="Pro residues" evidence="1">
    <location>
        <begin position="28"/>
        <end position="40"/>
    </location>
</feature>
<dbReference type="EMBL" id="JAURVH010001520">
    <property type="protein sequence ID" value="KAK5924633.1"/>
    <property type="molecule type" value="Genomic_DNA"/>
</dbReference>
<proteinExistence type="predicted"/>
<evidence type="ECO:0000313" key="3">
    <source>
        <dbReference type="Proteomes" id="UP001331515"/>
    </source>
</evidence>
<evidence type="ECO:0000313" key="2">
    <source>
        <dbReference type="EMBL" id="KAK5924633.1"/>
    </source>
</evidence>